<dbReference type="Gene3D" id="3.40.50.300">
    <property type="entry name" value="P-loop containing nucleotide triphosphate hydrolases"/>
    <property type="match status" value="1"/>
</dbReference>
<dbReference type="InterPro" id="IPR005129">
    <property type="entry name" value="GTPase_ArgK"/>
</dbReference>
<reference evidence="3 4" key="1">
    <citation type="submission" date="2023-11" db="EMBL/GenBank/DDBJ databases">
        <authorList>
            <person name="Xu M."/>
            <person name="Jiang T."/>
        </authorList>
    </citation>
    <scope>NUCLEOTIDE SEQUENCE [LARGE SCALE GENOMIC DNA]</scope>
    <source>
        <strain evidence="3 4">SD</strain>
    </source>
</reference>
<accession>A0ABU4VG51</accession>
<evidence type="ECO:0000313" key="3">
    <source>
        <dbReference type="EMBL" id="MDX8150802.1"/>
    </source>
</evidence>
<dbReference type="PANTHER" id="PTHR23408:SF3">
    <property type="entry name" value="METHYLMALONIC ACIDURIA TYPE A PROTEIN, MITOCHONDRIAL"/>
    <property type="match status" value="1"/>
</dbReference>
<evidence type="ECO:0000256" key="1">
    <source>
        <dbReference type="ARBA" id="ARBA00009625"/>
    </source>
</evidence>
<sequence>MARRRPSADELVAGLQAGDRGVLARAITLAESRRADDRELAQEVIARVLPPQDRPSTARRVGMTGVPGAGKSTTIEALGVWLVEQGHKVAVLAVDPSSTRQGGSILGDKTRMQRLGNLDDAYIRPSPSSGVLGGVARRTREAMILCEAAGFDVVIVESVGVGQSEAELAELVDCVVLLLVPGAGDELQGIKRGIVEVADLIVVNKADGEREALARRAAGDYRHALRMLPEATPGWKTQVLTASATEGTGVTETWAAIEEHRAHLESDGGLARRRAGQQRRWLQAQIDEGVLAAFAERAGVAEALDAAFAGVAEGRVTVPQAAAQVLEVGFGPGAPPER</sequence>
<dbReference type="InterPro" id="IPR027417">
    <property type="entry name" value="P-loop_NTPase"/>
</dbReference>
<evidence type="ECO:0000313" key="4">
    <source>
        <dbReference type="Proteomes" id="UP001277761"/>
    </source>
</evidence>
<dbReference type="NCBIfam" id="TIGR00750">
    <property type="entry name" value="lao"/>
    <property type="match status" value="1"/>
</dbReference>
<dbReference type="SMART" id="SM00382">
    <property type="entry name" value="AAA"/>
    <property type="match status" value="1"/>
</dbReference>
<dbReference type="EC" id="3.6.5.-" evidence="3"/>
<name>A0ABU4VG51_9ACTN</name>
<dbReference type="InterPro" id="IPR003593">
    <property type="entry name" value="AAA+_ATPase"/>
</dbReference>
<dbReference type="PANTHER" id="PTHR23408">
    <property type="entry name" value="METHYLMALONYL-COA MUTASE"/>
    <property type="match status" value="1"/>
</dbReference>
<keyword evidence="4" id="KW-1185">Reference proteome</keyword>
<evidence type="ECO:0000259" key="2">
    <source>
        <dbReference type="SMART" id="SM00382"/>
    </source>
</evidence>
<dbReference type="NCBIfam" id="NF006958">
    <property type="entry name" value="PRK09435.1"/>
    <property type="match status" value="1"/>
</dbReference>
<dbReference type="SUPFAM" id="SSF52540">
    <property type="entry name" value="P-loop containing nucleoside triphosphate hydrolases"/>
    <property type="match status" value="1"/>
</dbReference>
<keyword evidence="3" id="KW-0378">Hydrolase</keyword>
<gene>
    <name evidence="3" type="primary">meaB</name>
    <name evidence="3" type="ORF">SK069_04280</name>
</gene>
<dbReference type="GO" id="GO:0016787">
    <property type="term" value="F:hydrolase activity"/>
    <property type="evidence" value="ECO:0007669"/>
    <property type="project" value="UniProtKB-KW"/>
</dbReference>
<dbReference type="Pfam" id="PF03308">
    <property type="entry name" value="MeaB"/>
    <property type="match status" value="1"/>
</dbReference>
<dbReference type="Gene3D" id="1.20.5.170">
    <property type="match status" value="1"/>
</dbReference>
<organism evidence="3 4">
    <name type="scientific">Patulibacter brassicae</name>
    <dbReference type="NCBI Taxonomy" id="1705717"/>
    <lineage>
        <taxon>Bacteria</taxon>
        <taxon>Bacillati</taxon>
        <taxon>Actinomycetota</taxon>
        <taxon>Thermoleophilia</taxon>
        <taxon>Solirubrobacterales</taxon>
        <taxon>Patulibacteraceae</taxon>
        <taxon>Patulibacter</taxon>
    </lineage>
</organism>
<dbReference type="Gene3D" id="1.10.287.130">
    <property type="match status" value="1"/>
</dbReference>
<comment type="similarity">
    <text evidence="1">Belongs to the SIMIBI class G3E GTPase family. ArgK/MeaB subfamily.</text>
</comment>
<proteinExistence type="inferred from homology"/>
<feature type="domain" description="AAA+ ATPase" evidence="2">
    <location>
        <begin position="57"/>
        <end position="228"/>
    </location>
</feature>
<dbReference type="RefSeq" id="WP_319952944.1">
    <property type="nucleotide sequence ID" value="NZ_JAXAVX010000001.1"/>
</dbReference>
<dbReference type="Proteomes" id="UP001277761">
    <property type="component" value="Unassembled WGS sequence"/>
</dbReference>
<dbReference type="EMBL" id="JAXAVX010000001">
    <property type="protein sequence ID" value="MDX8150802.1"/>
    <property type="molecule type" value="Genomic_DNA"/>
</dbReference>
<protein>
    <submittedName>
        <fullName evidence="3">Methylmalonyl Co-A mutase-associated GTPase MeaB</fullName>
        <ecNumber evidence="3">3.6.5.-</ecNumber>
    </submittedName>
</protein>
<comment type="caution">
    <text evidence="3">The sequence shown here is derived from an EMBL/GenBank/DDBJ whole genome shotgun (WGS) entry which is preliminary data.</text>
</comment>
<dbReference type="CDD" id="cd03114">
    <property type="entry name" value="MMAA-like"/>
    <property type="match status" value="1"/>
</dbReference>